<keyword evidence="6" id="KW-1185">Reference proteome</keyword>
<dbReference type="InterPro" id="IPR022796">
    <property type="entry name" value="Chloroa_b-bind"/>
</dbReference>
<dbReference type="SUPFAM" id="SSF103511">
    <property type="entry name" value="Chlorophyll a-b binding protein"/>
    <property type="match status" value="1"/>
</dbReference>
<protein>
    <submittedName>
        <fullName evidence="5">Chlorophyll a/b binding protein domain</fullName>
    </submittedName>
</protein>
<name>A0A090M5I4_OSTTA</name>
<evidence type="ECO:0000256" key="4">
    <source>
        <dbReference type="SAM" id="MobiDB-lite"/>
    </source>
</evidence>
<organism evidence="5 6">
    <name type="scientific">Ostreococcus tauri</name>
    <name type="common">Marine green alga</name>
    <dbReference type="NCBI Taxonomy" id="70448"/>
    <lineage>
        <taxon>Eukaryota</taxon>
        <taxon>Viridiplantae</taxon>
        <taxon>Chlorophyta</taxon>
        <taxon>Mamiellophyceae</taxon>
        <taxon>Mamiellales</taxon>
        <taxon>Bathycoccaceae</taxon>
        <taxon>Ostreococcus</taxon>
    </lineage>
</organism>
<dbReference type="KEGG" id="ota:OT_ostta05g01510"/>
<dbReference type="GeneID" id="34945818"/>
<dbReference type="Proteomes" id="UP000009170">
    <property type="component" value="Unassembled WGS sequence"/>
</dbReference>
<comment type="subcellular location">
    <subcellularLocation>
        <location evidence="1">Plastid</location>
        <location evidence="1">Chloroplast</location>
    </subcellularLocation>
</comment>
<evidence type="ECO:0000256" key="1">
    <source>
        <dbReference type="ARBA" id="ARBA00004229"/>
    </source>
</evidence>
<dbReference type="EMBL" id="CAID01000005">
    <property type="protein sequence ID" value="CEF97917.1"/>
    <property type="molecule type" value="Genomic_DNA"/>
</dbReference>
<dbReference type="Gene3D" id="1.10.3460.10">
    <property type="entry name" value="Chlorophyll a/b binding protein domain"/>
    <property type="match status" value="1"/>
</dbReference>
<dbReference type="OrthoDB" id="513190at2759"/>
<evidence type="ECO:0000313" key="6">
    <source>
        <dbReference type="Proteomes" id="UP000009170"/>
    </source>
</evidence>
<comment type="caution">
    <text evidence="5">The sequence shown here is derived from an EMBL/GenBank/DDBJ whole genome shotgun (WGS) entry which is preliminary data.</text>
</comment>
<keyword evidence="2" id="KW-0150">Chloroplast</keyword>
<reference evidence="5 6" key="2">
    <citation type="journal article" date="2014" name="BMC Genomics">
        <title>An improved genome of the model marine alga Ostreococcus tauri unfolds by assessing Illumina de novo assemblies.</title>
        <authorList>
            <person name="Blanc-Mathieu R."/>
            <person name="Verhelst B."/>
            <person name="Derelle E."/>
            <person name="Rombauts S."/>
            <person name="Bouget F.Y."/>
            <person name="Carre I."/>
            <person name="Chateau A."/>
            <person name="Eyre-Walker A."/>
            <person name="Grimsley N."/>
            <person name="Moreau H."/>
            <person name="Piegu B."/>
            <person name="Rivals E."/>
            <person name="Schackwitz W."/>
            <person name="Van de Peer Y."/>
            <person name="Piganeau G."/>
        </authorList>
    </citation>
    <scope>NUCLEOTIDE SEQUENCE [LARGE SCALE GENOMIC DNA]</scope>
    <source>
        <strain evidence="6">OTTH 0595 / CCAP 157/2 / RCC745</strain>
    </source>
</reference>
<evidence type="ECO:0000313" key="5">
    <source>
        <dbReference type="EMBL" id="CEF97917.1"/>
    </source>
</evidence>
<dbReference type="Pfam" id="PF00504">
    <property type="entry name" value="Chloroa_b-bind"/>
    <property type="match status" value="1"/>
</dbReference>
<gene>
    <name evidence="5" type="ORF">OT_ostta05g01510</name>
</gene>
<sequence length="275" mass="29256">MTPRASTASRSRVIARGGRRRRDARRNRRVDDASGTTTASDADAKEDARALDDVEAAVFDGVARGPPAKVETRELREMEARSAKTAPGANARREAAFREMISRNAAREDNASALARATSVDALLVFGCDGVLPEIVNGRVAMIGVVTGIASEVITGKGFAQQLAWNLTHGVSEVIIAGVIVASCLPAFKVEADGETVFGTGACKWKRDGTARAERGYLVDPLNLDPRTLPGKDTVLGRVGFVPFVEMLNARLAMLTIIALFVGEPLVGHPFFTAP</sequence>
<dbReference type="InParanoid" id="A0A090M5I4"/>
<reference evidence="6" key="1">
    <citation type="journal article" date="2006" name="Proc. Natl. Acad. Sci. U.S.A.">
        <title>Genome analysis of the smallest free-living eukaryote Ostreococcus tauri unveils many unique features.</title>
        <authorList>
            <person name="Derelle E."/>
            <person name="Ferraz C."/>
            <person name="Rombauts S."/>
            <person name="Rouze P."/>
            <person name="Worden A.Z."/>
            <person name="Robbens S."/>
            <person name="Partensky F."/>
            <person name="Degroeve S."/>
            <person name="Echeynie S."/>
            <person name="Cooke R."/>
            <person name="Saeys Y."/>
            <person name="Wuyts J."/>
            <person name="Jabbari K."/>
            <person name="Bowler C."/>
            <person name="Panaud O."/>
            <person name="Piegu B."/>
            <person name="Ball S.G."/>
            <person name="Ral J.-P."/>
            <person name="Bouget F.-Y."/>
            <person name="Piganeau G."/>
            <person name="De Baets B."/>
            <person name="Picard A."/>
            <person name="Delseny M."/>
            <person name="Demaille J."/>
            <person name="Van de Peer Y."/>
            <person name="Moreau H."/>
        </authorList>
    </citation>
    <scope>NUCLEOTIDE SEQUENCE [LARGE SCALE GENOMIC DNA]</scope>
    <source>
        <strain evidence="6">OTTH 0595 / CCAP 157/2 / RCC745</strain>
    </source>
</reference>
<feature type="region of interest" description="Disordered" evidence="4">
    <location>
        <begin position="1"/>
        <end position="48"/>
    </location>
</feature>
<evidence type="ECO:0000256" key="2">
    <source>
        <dbReference type="ARBA" id="ARBA00022528"/>
    </source>
</evidence>
<dbReference type="GO" id="GO:0009507">
    <property type="term" value="C:chloroplast"/>
    <property type="evidence" value="ECO:0007669"/>
    <property type="project" value="UniProtKB-SubCell"/>
</dbReference>
<evidence type="ECO:0000256" key="3">
    <source>
        <dbReference type="ARBA" id="ARBA00022640"/>
    </source>
</evidence>
<keyword evidence="3" id="KW-0934">Plastid</keyword>
<proteinExistence type="predicted"/>
<dbReference type="AlphaFoldDB" id="A0A090M5I4"/>
<dbReference type="RefSeq" id="XP_022838966.1">
    <property type="nucleotide sequence ID" value="XM_022984212.1"/>
</dbReference>
<accession>A0A090M5I4</accession>
<feature type="compositionally biased region" description="Basic residues" evidence="4">
    <location>
        <begin position="17"/>
        <end position="28"/>
    </location>
</feature>